<feature type="transmembrane region" description="Helical" evidence="11">
    <location>
        <begin position="137"/>
        <end position="156"/>
    </location>
</feature>
<evidence type="ECO:0000256" key="10">
    <source>
        <dbReference type="RuleBase" id="RU000688"/>
    </source>
</evidence>
<evidence type="ECO:0000256" key="11">
    <source>
        <dbReference type="RuleBase" id="RU363047"/>
    </source>
</evidence>
<comment type="subcellular location">
    <subcellularLocation>
        <location evidence="11">Cell membrane</location>
        <topology evidence="11">Multi-pass membrane protein</topology>
    </subcellularLocation>
    <subcellularLocation>
        <location evidence="2">Membrane</location>
        <topology evidence="2">Multi-pass membrane protein</topology>
    </subcellularLocation>
</comment>
<evidence type="ECO:0000259" key="12">
    <source>
        <dbReference type="PROSITE" id="PS50262"/>
    </source>
</evidence>
<keyword evidence="8" id="KW-0325">Glycoprotein</keyword>
<dbReference type="Proteomes" id="UP000233556">
    <property type="component" value="Unassembled WGS sequence"/>
</dbReference>
<feature type="transmembrane region" description="Helical" evidence="11">
    <location>
        <begin position="309"/>
        <end position="328"/>
    </location>
</feature>
<proteinExistence type="inferred from homology"/>
<dbReference type="OrthoDB" id="9889152at2759"/>
<keyword evidence="5 10" id="KW-0297">G-protein coupled receptor</keyword>
<dbReference type="PROSITE" id="PS50262">
    <property type="entry name" value="G_PROTEIN_RECEP_F1_2"/>
    <property type="match status" value="1"/>
</dbReference>
<evidence type="ECO:0000256" key="5">
    <source>
        <dbReference type="ARBA" id="ARBA00023040"/>
    </source>
</evidence>
<evidence type="ECO:0000256" key="2">
    <source>
        <dbReference type="ARBA" id="ARBA00004141"/>
    </source>
</evidence>
<feature type="transmembrane region" description="Helical" evidence="11">
    <location>
        <begin position="233"/>
        <end position="257"/>
    </location>
</feature>
<feature type="transmembrane region" description="Helical" evidence="11">
    <location>
        <begin position="177"/>
        <end position="194"/>
    </location>
</feature>
<reference evidence="14" key="1">
    <citation type="submission" date="2017-11" db="EMBL/GenBank/DDBJ databases">
        <authorList>
            <person name="Lima N.C."/>
            <person name="Parody-Merino A.M."/>
            <person name="Battley P.F."/>
            <person name="Fidler A.E."/>
            <person name="Prosdocimi F."/>
        </authorList>
    </citation>
    <scope>NUCLEOTIDE SEQUENCE [LARGE SCALE GENOMIC DNA]</scope>
</reference>
<keyword evidence="4 11" id="KW-1133">Transmembrane helix</keyword>
<evidence type="ECO:0000256" key="7">
    <source>
        <dbReference type="ARBA" id="ARBA00023170"/>
    </source>
</evidence>
<keyword evidence="11" id="KW-0552">Olfaction</keyword>
<dbReference type="GO" id="GO:0004930">
    <property type="term" value="F:G protein-coupled receptor activity"/>
    <property type="evidence" value="ECO:0007669"/>
    <property type="project" value="UniProtKB-KW"/>
</dbReference>
<dbReference type="PRINTS" id="PR00245">
    <property type="entry name" value="OLFACTORYR"/>
</dbReference>
<dbReference type="SUPFAM" id="SSF81321">
    <property type="entry name" value="Family A G protein-coupled receptor-like"/>
    <property type="match status" value="1"/>
</dbReference>
<organism evidence="13 14">
    <name type="scientific">Limosa lapponica baueri</name>
    <dbReference type="NCBI Taxonomy" id="1758121"/>
    <lineage>
        <taxon>Eukaryota</taxon>
        <taxon>Metazoa</taxon>
        <taxon>Chordata</taxon>
        <taxon>Craniata</taxon>
        <taxon>Vertebrata</taxon>
        <taxon>Euteleostomi</taxon>
        <taxon>Archelosauria</taxon>
        <taxon>Archosauria</taxon>
        <taxon>Dinosauria</taxon>
        <taxon>Saurischia</taxon>
        <taxon>Theropoda</taxon>
        <taxon>Coelurosauria</taxon>
        <taxon>Aves</taxon>
        <taxon>Neognathae</taxon>
        <taxon>Neoaves</taxon>
        <taxon>Charadriiformes</taxon>
        <taxon>Scolopacidae</taxon>
        <taxon>Limosa</taxon>
    </lineage>
</organism>
<reference evidence="14" key="2">
    <citation type="submission" date="2017-12" db="EMBL/GenBank/DDBJ databases">
        <title>Genome sequence of the Bar-tailed Godwit (Limosa lapponica baueri).</title>
        <authorList>
            <person name="Lima N.C.B."/>
            <person name="Parody-Merino A.M."/>
            <person name="Battley P.F."/>
            <person name="Fidler A.E."/>
            <person name="Prosdocimi F."/>
        </authorList>
    </citation>
    <scope>NUCLEOTIDE SEQUENCE [LARGE SCALE GENOMIC DNA]</scope>
</reference>
<comment type="function">
    <text evidence="1">Odorant receptor.</text>
</comment>
<dbReference type="InterPro" id="IPR017452">
    <property type="entry name" value="GPCR_Rhodpsn_7TM"/>
</dbReference>
<sequence length="348" mass="38853">MDNVYEHSVFSSDFPSPNNPFILLPPTTAGVTSARPMALGNCSAPVTFVLSGLTDGPQLRIPLFLVFLATYITTLLMNLGMIALINIDLRLQTPMYFFLQNLAFMDAVYSTVVTPRMLMTFWVEMKAISYAACVTQYFSFILLIISECLLLAAMAYDRYVAICKPLLYTLIMSKRTCWSLVKGSYLWGLLNSVIHTGGLLKLTFCASNLVNHFFCDIVPLFQISSSGTALNELLVFTLGSLVEMSSITTTFISYVLIIQTVLRTRSKGRKSKAFSTCASHLVTVTLFHGTIAFMYFRPATSYLLGTDKLVSLFYTVAIPLLNPLIYSWRNREVKDALCRAIATRTLLH</sequence>
<feature type="transmembrane region" description="Helical" evidence="11">
    <location>
        <begin position="97"/>
        <end position="117"/>
    </location>
</feature>
<evidence type="ECO:0000256" key="3">
    <source>
        <dbReference type="ARBA" id="ARBA00022692"/>
    </source>
</evidence>
<dbReference type="GO" id="GO:0005886">
    <property type="term" value="C:plasma membrane"/>
    <property type="evidence" value="ECO:0007669"/>
    <property type="project" value="UniProtKB-SubCell"/>
</dbReference>
<protein>
    <recommendedName>
        <fullName evidence="11">Olfactory receptor</fullName>
    </recommendedName>
</protein>
<evidence type="ECO:0000313" key="13">
    <source>
        <dbReference type="EMBL" id="PKU33301.1"/>
    </source>
</evidence>
<evidence type="ECO:0000256" key="8">
    <source>
        <dbReference type="ARBA" id="ARBA00023180"/>
    </source>
</evidence>
<keyword evidence="7 10" id="KW-0675">Receptor</keyword>
<evidence type="ECO:0000256" key="6">
    <source>
        <dbReference type="ARBA" id="ARBA00023136"/>
    </source>
</evidence>
<dbReference type="PANTHER" id="PTHR48018">
    <property type="entry name" value="OLFACTORY RECEPTOR"/>
    <property type="match status" value="1"/>
</dbReference>
<dbReference type="AlphaFoldDB" id="A0A2I0THN8"/>
<feature type="domain" description="G-protein coupled receptors family 1 profile" evidence="12">
    <location>
        <begin position="77"/>
        <end position="326"/>
    </location>
</feature>
<keyword evidence="11" id="KW-1003">Cell membrane</keyword>
<dbReference type="EMBL" id="KZ510248">
    <property type="protein sequence ID" value="PKU33301.1"/>
    <property type="molecule type" value="Genomic_DNA"/>
</dbReference>
<accession>A0A2I0THN8</accession>
<dbReference type="Pfam" id="PF13853">
    <property type="entry name" value="7tm_4"/>
    <property type="match status" value="1"/>
</dbReference>
<feature type="transmembrane region" description="Helical" evidence="11">
    <location>
        <begin position="61"/>
        <end position="85"/>
    </location>
</feature>
<dbReference type="InterPro" id="IPR000725">
    <property type="entry name" value="Olfact_rcpt"/>
</dbReference>
<keyword evidence="14" id="KW-1185">Reference proteome</keyword>
<dbReference type="FunFam" id="1.20.1070.10:FF:000003">
    <property type="entry name" value="Olfactory receptor"/>
    <property type="match status" value="1"/>
</dbReference>
<evidence type="ECO:0000256" key="1">
    <source>
        <dbReference type="ARBA" id="ARBA00002936"/>
    </source>
</evidence>
<dbReference type="GO" id="GO:0004984">
    <property type="term" value="F:olfactory receptor activity"/>
    <property type="evidence" value="ECO:0007669"/>
    <property type="project" value="InterPro"/>
</dbReference>
<evidence type="ECO:0000313" key="14">
    <source>
        <dbReference type="Proteomes" id="UP000233556"/>
    </source>
</evidence>
<dbReference type="Gene3D" id="1.20.1070.10">
    <property type="entry name" value="Rhodopsin 7-helix transmembrane proteins"/>
    <property type="match status" value="1"/>
</dbReference>
<feature type="transmembrane region" description="Helical" evidence="11">
    <location>
        <begin position="278"/>
        <end position="297"/>
    </location>
</feature>
<dbReference type="PRINTS" id="PR00237">
    <property type="entry name" value="GPCRRHODOPSN"/>
</dbReference>
<evidence type="ECO:0000256" key="9">
    <source>
        <dbReference type="ARBA" id="ARBA00023224"/>
    </source>
</evidence>
<dbReference type="PROSITE" id="PS00237">
    <property type="entry name" value="G_PROTEIN_RECEP_F1_1"/>
    <property type="match status" value="1"/>
</dbReference>
<comment type="similarity">
    <text evidence="10">Belongs to the G-protein coupled receptor 1 family.</text>
</comment>
<gene>
    <name evidence="13" type="ORF">llap_16398</name>
</gene>
<keyword evidence="3 10" id="KW-0812">Transmembrane</keyword>
<dbReference type="InterPro" id="IPR000276">
    <property type="entry name" value="GPCR_Rhodpsn"/>
</dbReference>
<keyword evidence="6 11" id="KW-0472">Membrane</keyword>
<keyword evidence="9 10" id="KW-0807">Transducer</keyword>
<keyword evidence="11" id="KW-0716">Sensory transduction</keyword>
<evidence type="ECO:0000256" key="4">
    <source>
        <dbReference type="ARBA" id="ARBA00022989"/>
    </source>
</evidence>
<name>A0A2I0THN8_LIMLA</name>